<dbReference type="EMBL" id="CAKOFQ010008050">
    <property type="protein sequence ID" value="CAH2011212.1"/>
    <property type="molecule type" value="Genomic_DNA"/>
</dbReference>
<dbReference type="Proteomes" id="UP001152888">
    <property type="component" value="Unassembled WGS sequence"/>
</dbReference>
<organism evidence="1 2">
    <name type="scientific">Acanthoscelides obtectus</name>
    <name type="common">Bean weevil</name>
    <name type="synonym">Bruchus obtectus</name>
    <dbReference type="NCBI Taxonomy" id="200917"/>
    <lineage>
        <taxon>Eukaryota</taxon>
        <taxon>Metazoa</taxon>
        <taxon>Ecdysozoa</taxon>
        <taxon>Arthropoda</taxon>
        <taxon>Hexapoda</taxon>
        <taxon>Insecta</taxon>
        <taxon>Pterygota</taxon>
        <taxon>Neoptera</taxon>
        <taxon>Endopterygota</taxon>
        <taxon>Coleoptera</taxon>
        <taxon>Polyphaga</taxon>
        <taxon>Cucujiformia</taxon>
        <taxon>Chrysomeloidea</taxon>
        <taxon>Chrysomelidae</taxon>
        <taxon>Bruchinae</taxon>
        <taxon>Bruchini</taxon>
        <taxon>Acanthoscelides</taxon>
    </lineage>
</organism>
<accession>A0A9P0M3S9</accession>
<sequence length="72" mass="8281">MINLALDVHQLSESTKMLKKFECLCLQTIDSQSINYPAAKFVPRALTDNQEEHQVETCRALKQQLESDPNYL</sequence>
<evidence type="ECO:0000313" key="1">
    <source>
        <dbReference type="EMBL" id="CAH2011212.1"/>
    </source>
</evidence>
<reference evidence="1" key="1">
    <citation type="submission" date="2022-03" db="EMBL/GenBank/DDBJ databases">
        <authorList>
            <person name="Sayadi A."/>
        </authorList>
    </citation>
    <scope>NUCLEOTIDE SEQUENCE</scope>
</reference>
<comment type="caution">
    <text evidence="1">The sequence shown here is derived from an EMBL/GenBank/DDBJ whole genome shotgun (WGS) entry which is preliminary data.</text>
</comment>
<name>A0A9P0M3S9_ACAOB</name>
<proteinExistence type="predicted"/>
<evidence type="ECO:0000313" key="2">
    <source>
        <dbReference type="Proteomes" id="UP001152888"/>
    </source>
</evidence>
<gene>
    <name evidence="1" type="ORF">ACAOBT_LOCUS32046</name>
</gene>
<dbReference type="AlphaFoldDB" id="A0A9P0M3S9"/>
<protein>
    <submittedName>
        <fullName evidence="1">Uncharacterized protein</fullName>
    </submittedName>
</protein>
<keyword evidence="2" id="KW-1185">Reference proteome</keyword>
<dbReference type="OrthoDB" id="6760456at2759"/>